<dbReference type="EMBL" id="ANNX02000080">
    <property type="protein sequence ID" value="KYC34484.1"/>
    <property type="molecule type" value="Genomic_DNA"/>
</dbReference>
<gene>
    <name evidence="2" type="ORF">WA1_51565</name>
</gene>
<proteinExistence type="predicted"/>
<protein>
    <submittedName>
        <fullName evidence="2">Uncharacterized protein</fullName>
    </submittedName>
</protein>
<feature type="coiled-coil region" evidence="1">
    <location>
        <begin position="129"/>
        <end position="163"/>
    </location>
</feature>
<accession>A0A139WPY1</accession>
<evidence type="ECO:0000313" key="3">
    <source>
        <dbReference type="Proteomes" id="UP000076925"/>
    </source>
</evidence>
<name>A0A139WPY1_9CYAN</name>
<keyword evidence="1" id="KW-0175">Coiled coil</keyword>
<dbReference type="AlphaFoldDB" id="A0A139WPY1"/>
<comment type="caution">
    <text evidence="2">The sequence shown here is derived from an EMBL/GenBank/DDBJ whole genome shotgun (WGS) entry which is preliminary data.</text>
</comment>
<sequence length="171" mass="19279">MPKQNTEAIAYADTGTFDNGEGEQFPIDSPQFREWLMVEDNTSFRFECGDNSYRARREIYTGSVYWYAVKKVAGKVVRRSIARPDSVDLATLKAVAETIRKPVEKKVDSATTASVTDTVSKQPIRQPEIDELRSLLNEQNLQIAGLQTELLAVRNELAELRKNSLPRQKAA</sequence>
<keyword evidence="3" id="KW-1185">Reference proteome</keyword>
<organism evidence="2 3">
    <name type="scientific">Scytonema hofmannii PCC 7110</name>
    <dbReference type="NCBI Taxonomy" id="128403"/>
    <lineage>
        <taxon>Bacteria</taxon>
        <taxon>Bacillati</taxon>
        <taxon>Cyanobacteriota</taxon>
        <taxon>Cyanophyceae</taxon>
        <taxon>Nostocales</taxon>
        <taxon>Scytonemataceae</taxon>
        <taxon>Scytonema</taxon>
    </lineage>
</organism>
<dbReference type="STRING" id="128403.WA1_51565"/>
<evidence type="ECO:0000256" key="1">
    <source>
        <dbReference type="SAM" id="Coils"/>
    </source>
</evidence>
<evidence type="ECO:0000313" key="2">
    <source>
        <dbReference type="EMBL" id="KYC34484.1"/>
    </source>
</evidence>
<dbReference type="RefSeq" id="WP_017750104.1">
    <property type="nucleotide sequence ID" value="NZ_KQ976357.1"/>
</dbReference>
<reference evidence="2 3" key="1">
    <citation type="journal article" date="2013" name="Genome Biol. Evol.">
        <title>Genomes of Stigonematalean cyanobacteria (subsection V) and the evolution of oxygenic photosynthesis from prokaryotes to plastids.</title>
        <authorList>
            <person name="Dagan T."/>
            <person name="Roettger M."/>
            <person name="Stucken K."/>
            <person name="Landan G."/>
            <person name="Koch R."/>
            <person name="Major P."/>
            <person name="Gould S.B."/>
            <person name="Goremykin V.V."/>
            <person name="Rippka R."/>
            <person name="Tandeau de Marsac N."/>
            <person name="Gugger M."/>
            <person name="Lockhart P.J."/>
            <person name="Allen J.F."/>
            <person name="Brune I."/>
            <person name="Maus I."/>
            <person name="Puhler A."/>
            <person name="Martin W.F."/>
        </authorList>
    </citation>
    <scope>NUCLEOTIDE SEQUENCE [LARGE SCALE GENOMIC DNA]</scope>
    <source>
        <strain evidence="2 3">PCC 7110</strain>
    </source>
</reference>
<dbReference type="Proteomes" id="UP000076925">
    <property type="component" value="Unassembled WGS sequence"/>
</dbReference>